<evidence type="ECO:0000256" key="1">
    <source>
        <dbReference type="SAM" id="MobiDB-lite"/>
    </source>
</evidence>
<reference evidence="2 3" key="2">
    <citation type="journal article" date="2017" name="Sci. Rep.">
        <title>Ant-infecting Ophiocordyceps genomes reveal a high diversity of potential behavioral manipulation genes and a possible major role for enterotoxins.</title>
        <authorList>
            <person name="de Bekker C."/>
            <person name="Ohm R.A."/>
            <person name="Evans H.C."/>
            <person name="Brachmann A."/>
            <person name="Hughes D.P."/>
        </authorList>
    </citation>
    <scope>NUCLEOTIDE SEQUENCE [LARGE SCALE GENOMIC DNA]</scope>
    <source>
        <strain evidence="2 3">SC16a</strain>
    </source>
</reference>
<evidence type="ECO:0000313" key="3">
    <source>
        <dbReference type="Proteomes" id="UP000037136"/>
    </source>
</evidence>
<keyword evidence="3" id="KW-1185">Reference proteome</keyword>
<comment type="caution">
    <text evidence="2">The sequence shown here is derived from an EMBL/GenBank/DDBJ whole genome shotgun (WGS) entry which is preliminary data.</text>
</comment>
<accession>A0A2A9PF10</accession>
<reference evidence="2 3" key="1">
    <citation type="journal article" date="2015" name="BMC Genomics">
        <title>Gene expression during zombie ant biting behavior reflects the complexity underlying fungal parasitic behavioral manipulation.</title>
        <authorList>
            <person name="de Bekker C."/>
            <person name="Ohm R.A."/>
            <person name="Loreto R.G."/>
            <person name="Sebastian A."/>
            <person name="Albert I."/>
            <person name="Merrow M."/>
            <person name="Brachmann A."/>
            <person name="Hughes D.P."/>
        </authorList>
    </citation>
    <scope>NUCLEOTIDE SEQUENCE [LARGE SCALE GENOMIC DNA]</scope>
    <source>
        <strain evidence="2 3">SC16a</strain>
    </source>
</reference>
<gene>
    <name evidence="2" type="ORF">XA68_12270</name>
</gene>
<feature type="region of interest" description="Disordered" evidence="1">
    <location>
        <begin position="58"/>
        <end position="97"/>
    </location>
</feature>
<dbReference type="AlphaFoldDB" id="A0A2A9PF10"/>
<sequence>MIRSLPADLQVRAAVLSPVGTGYRYELAHLMSFALHEPSQATDIYAFLYQEVPRHRPLAPAPPAGGLKRRASTFSPPASTPDARRPPHRDASPLSLP</sequence>
<name>A0A2A9PF10_OPHUN</name>
<evidence type="ECO:0000313" key="2">
    <source>
        <dbReference type="EMBL" id="PFH59483.1"/>
    </source>
</evidence>
<dbReference type="Proteomes" id="UP000037136">
    <property type="component" value="Unassembled WGS sequence"/>
</dbReference>
<dbReference type="EMBL" id="LAZP02000195">
    <property type="protein sequence ID" value="PFH59483.1"/>
    <property type="molecule type" value="Genomic_DNA"/>
</dbReference>
<proteinExistence type="predicted"/>
<organism evidence="2 3">
    <name type="scientific">Ophiocordyceps unilateralis</name>
    <name type="common">Zombie-ant fungus</name>
    <name type="synonym">Torrubia unilateralis</name>
    <dbReference type="NCBI Taxonomy" id="268505"/>
    <lineage>
        <taxon>Eukaryota</taxon>
        <taxon>Fungi</taxon>
        <taxon>Dikarya</taxon>
        <taxon>Ascomycota</taxon>
        <taxon>Pezizomycotina</taxon>
        <taxon>Sordariomycetes</taxon>
        <taxon>Hypocreomycetidae</taxon>
        <taxon>Hypocreales</taxon>
        <taxon>Ophiocordycipitaceae</taxon>
        <taxon>Ophiocordyceps</taxon>
    </lineage>
</organism>
<feature type="compositionally biased region" description="Basic and acidic residues" evidence="1">
    <location>
        <begin position="82"/>
        <end position="91"/>
    </location>
</feature>
<protein>
    <submittedName>
        <fullName evidence="2">Uncharacterized protein</fullName>
    </submittedName>
</protein>